<dbReference type="EMBL" id="JACHOV010000012">
    <property type="protein sequence ID" value="MBB4642591.1"/>
    <property type="molecule type" value="Genomic_DNA"/>
</dbReference>
<accession>A0A840HY61</accession>
<proteinExistence type="predicted"/>
<organism evidence="1 2">
    <name type="scientific">Rhizorhapis suberifaciens</name>
    <name type="common">corky root of lettuce</name>
    <dbReference type="NCBI Taxonomy" id="13656"/>
    <lineage>
        <taxon>Bacteria</taxon>
        <taxon>Pseudomonadati</taxon>
        <taxon>Pseudomonadota</taxon>
        <taxon>Alphaproteobacteria</taxon>
        <taxon>Sphingomonadales</taxon>
        <taxon>Sphingomonadaceae</taxon>
        <taxon>Rhizorhapis</taxon>
    </lineage>
</organism>
<dbReference type="AlphaFoldDB" id="A0A840HY61"/>
<reference evidence="1 2" key="1">
    <citation type="submission" date="2020-08" db="EMBL/GenBank/DDBJ databases">
        <title>Genomic Encyclopedia of Type Strains, Phase IV (KMG-IV): sequencing the most valuable type-strain genomes for metagenomic binning, comparative biology and taxonomic classification.</title>
        <authorList>
            <person name="Goeker M."/>
        </authorList>
    </citation>
    <scope>NUCLEOTIDE SEQUENCE [LARGE SCALE GENOMIC DNA]</scope>
    <source>
        <strain evidence="1 2">DSM 7465</strain>
    </source>
</reference>
<evidence type="ECO:0000313" key="1">
    <source>
        <dbReference type="EMBL" id="MBB4642591.1"/>
    </source>
</evidence>
<keyword evidence="2" id="KW-1185">Reference proteome</keyword>
<gene>
    <name evidence="1" type="ORF">HNQ99_002927</name>
</gene>
<protein>
    <submittedName>
        <fullName evidence="1">Uncharacterized protein</fullName>
    </submittedName>
</protein>
<sequence>MGLSADFDNRLYIANLEGYADIWDWIVRDFRYVQEMGRVEAGVKRALASYGVNRVWIRNGKITTAKEVFSCTLKLAREALHREVARM</sequence>
<dbReference type="Proteomes" id="UP000575068">
    <property type="component" value="Unassembled WGS sequence"/>
</dbReference>
<evidence type="ECO:0000313" key="2">
    <source>
        <dbReference type="Proteomes" id="UP000575068"/>
    </source>
</evidence>
<comment type="caution">
    <text evidence="1">The sequence shown here is derived from an EMBL/GenBank/DDBJ whole genome shotgun (WGS) entry which is preliminary data.</text>
</comment>
<name>A0A840HY61_9SPHN</name>